<evidence type="ECO:0008006" key="4">
    <source>
        <dbReference type="Google" id="ProtNLM"/>
    </source>
</evidence>
<evidence type="ECO:0000313" key="3">
    <source>
        <dbReference type="Proteomes" id="UP001314200"/>
    </source>
</evidence>
<evidence type="ECO:0000256" key="1">
    <source>
        <dbReference type="SAM" id="Phobius"/>
    </source>
</evidence>
<comment type="caution">
    <text evidence="2">The sequence shown here is derived from an EMBL/GenBank/DDBJ whole genome shotgun (WGS) entry which is preliminary data.</text>
</comment>
<dbReference type="Pfam" id="PF14079">
    <property type="entry name" value="DUF4260"/>
    <property type="match status" value="1"/>
</dbReference>
<gene>
    <name evidence="2" type="ORF">R82641_BJNNKPBH_00666</name>
</gene>
<dbReference type="InterPro" id="IPR025356">
    <property type="entry name" value="DUF4260"/>
</dbReference>
<keyword evidence="1" id="KW-0812">Transmembrane</keyword>
<feature type="transmembrane region" description="Helical" evidence="1">
    <location>
        <begin position="12"/>
        <end position="40"/>
    </location>
</feature>
<accession>A0ABN9YQN9</accession>
<dbReference type="Proteomes" id="UP001314200">
    <property type="component" value="Unassembled WGS sequence"/>
</dbReference>
<sequence>MSVNKKIIQSENGVAFLLFIVLYFVVLKFNLILFLIFILVPDIFAAGYVFGNKVGSITYNLAHSFILPTVIAIILLLTSNHITLIEEIDIIWFTHIFMDRALGYGLKESRGFKYTHLNNL</sequence>
<keyword evidence="1" id="KW-1133">Transmembrane helix</keyword>
<organism evidence="2 3">
    <name type="scientific">Fructobacillus cardui</name>
    <dbReference type="NCBI Taxonomy" id="2893170"/>
    <lineage>
        <taxon>Bacteria</taxon>
        <taxon>Bacillati</taxon>
        <taxon>Bacillota</taxon>
        <taxon>Bacilli</taxon>
        <taxon>Lactobacillales</taxon>
        <taxon>Lactobacillaceae</taxon>
        <taxon>Fructobacillus</taxon>
    </lineage>
</organism>
<keyword evidence="1" id="KW-0472">Membrane</keyword>
<keyword evidence="3" id="KW-1185">Reference proteome</keyword>
<dbReference type="EMBL" id="CAUZLY010000005">
    <property type="protein sequence ID" value="CAK1239009.1"/>
    <property type="molecule type" value="Genomic_DNA"/>
</dbReference>
<proteinExistence type="predicted"/>
<dbReference type="RefSeq" id="WP_288846783.1">
    <property type="nucleotide sequence ID" value="NZ_CAUZLJ010000010.1"/>
</dbReference>
<protein>
    <recommendedName>
        <fullName evidence="4">DUF4260 family protein</fullName>
    </recommendedName>
</protein>
<evidence type="ECO:0000313" key="2">
    <source>
        <dbReference type="EMBL" id="CAK1239009.1"/>
    </source>
</evidence>
<feature type="transmembrane region" description="Helical" evidence="1">
    <location>
        <begin position="60"/>
        <end position="78"/>
    </location>
</feature>
<name>A0ABN9YQN9_9LACO</name>
<reference evidence="2 3" key="1">
    <citation type="submission" date="2023-10" db="EMBL/GenBank/DDBJ databases">
        <authorList>
            <person name="Botero Cardona J."/>
        </authorList>
    </citation>
    <scope>NUCLEOTIDE SEQUENCE [LARGE SCALE GENOMIC DNA]</scope>
    <source>
        <strain evidence="2 3">R-82641</strain>
    </source>
</reference>